<dbReference type="RefSeq" id="WP_273632990.1">
    <property type="nucleotide sequence ID" value="NZ_CP117167.1"/>
</dbReference>
<organism evidence="4 5">
    <name type="scientific">Mucilaginibacter jinjuensis</name>
    <dbReference type="NCBI Taxonomy" id="1176721"/>
    <lineage>
        <taxon>Bacteria</taxon>
        <taxon>Pseudomonadati</taxon>
        <taxon>Bacteroidota</taxon>
        <taxon>Sphingobacteriia</taxon>
        <taxon>Sphingobacteriales</taxon>
        <taxon>Sphingobacteriaceae</taxon>
        <taxon>Mucilaginibacter</taxon>
    </lineage>
</organism>
<protein>
    <submittedName>
        <fullName evidence="4">Efflux RND transporter periplasmic adaptor subunit</fullName>
    </submittedName>
</protein>
<dbReference type="PANTHER" id="PTHR32347">
    <property type="entry name" value="EFFLUX SYSTEM COMPONENT YKNX-RELATED"/>
    <property type="match status" value="1"/>
</dbReference>
<keyword evidence="3" id="KW-0812">Transmembrane</keyword>
<keyword evidence="5" id="KW-1185">Reference proteome</keyword>
<evidence type="ECO:0000256" key="1">
    <source>
        <dbReference type="ARBA" id="ARBA00004196"/>
    </source>
</evidence>
<comment type="subcellular location">
    <subcellularLocation>
        <location evidence="1">Cell envelope</location>
    </subcellularLocation>
</comment>
<keyword evidence="3" id="KW-1133">Transmembrane helix</keyword>
<reference evidence="4 5" key="1">
    <citation type="submission" date="2023-02" db="EMBL/GenBank/DDBJ databases">
        <title>Genome sequence of Mucilaginibacter jinjuensis strain KACC 16571.</title>
        <authorList>
            <person name="Kim S."/>
            <person name="Heo J."/>
            <person name="Kwon S.-W."/>
        </authorList>
    </citation>
    <scope>NUCLEOTIDE SEQUENCE [LARGE SCALE GENOMIC DNA]</scope>
    <source>
        <strain evidence="4 5">KACC 16571</strain>
    </source>
</reference>
<dbReference type="InterPro" id="IPR050465">
    <property type="entry name" value="UPF0194_transport"/>
</dbReference>
<dbReference type="Gene3D" id="2.40.50.100">
    <property type="match status" value="1"/>
</dbReference>
<evidence type="ECO:0000313" key="4">
    <source>
        <dbReference type="EMBL" id="WCT14489.1"/>
    </source>
</evidence>
<keyword evidence="3" id="KW-0472">Membrane</keyword>
<accession>A0ABY7TD84</accession>
<name>A0ABY7TD84_9SPHI</name>
<evidence type="ECO:0000313" key="5">
    <source>
        <dbReference type="Proteomes" id="UP001216139"/>
    </source>
</evidence>
<dbReference type="EMBL" id="CP117167">
    <property type="protein sequence ID" value="WCT14489.1"/>
    <property type="molecule type" value="Genomic_DNA"/>
</dbReference>
<evidence type="ECO:0000256" key="2">
    <source>
        <dbReference type="ARBA" id="ARBA00023054"/>
    </source>
</evidence>
<dbReference type="Proteomes" id="UP001216139">
    <property type="component" value="Chromosome"/>
</dbReference>
<proteinExistence type="predicted"/>
<evidence type="ECO:0000256" key="3">
    <source>
        <dbReference type="SAM" id="Phobius"/>
    </source>
</evidence>
<keyword evidence="2" id="KW-0175">Coiled coil</keyword>
<feature type="transmembrane region" description="Helical" evidence="3">
    <location>
        <begin position="22"/>
        <end position="45"/>
    </location>
</feature>
<dbReference type="Gene3D" id="2.40.30.170">
    <property type="match status" value="1"/>
</dbReference>
<gene>
    <name evidence="4" type="ORF">PQO05_11150</name>
</gene>
<sequence length="325" mass="36087">MPTSESIHSQEIEEIINKPPDFVLRAGAICLVLALIIALLISGMVKNNEETVLPLKLTSTNNNGIITFQTSGNIAKLLVRDHDTVKLGQALLYVDSQYDHTAIIHLLADLHELEGSVDGDGGFFKPSIEKYKTVKMGDLKTPYLDLLYSYRISKRHINHKEISFKIVSLISEIDKWANIHIQKAPIAGTVNWVNALENGGKVVNGDTSFIVTPIHNQYYGAVWIPDHLVSKIKTGQEVSIKFEGLADADSEIMHGKVTFVSAVAQNGVHTSKITFDNLSLAWLADSKLFHAGMMATARITIKQETIFSRIYYNLKKNFQASARMP</sequence>
<dbReference type="PANTHER" id="PTHR32347:SF23">
    <property type="entry name" value="BLL5650 PROTEIN"/>
    <property type="match status" value="1"/>
</dbReference>